<keyword evidence="6" id="KW-0808">Transferase</keyword>
<dbReference type="PANTHER" id="PTHR43847">
    <property type="entry name" value="BLL3993 PROTEIN"/>
    <property type="match status" value="1"/>
</dbReference>
<dbReference type="Gene3D" id="1.20.120.1630">
    <property type="match status" value="1"/>
</dbReference>
<organism evidence="6 7">
    <name type="scientific">Taibaiella chishuiensis</name>
    <dbReference type="NCBI Taxonomy" id="1434707"/>
    <lineage>
        <taxon>Bacteria</taxon>
        <taxon>Pseudomonadati</taxon>
        <taxon>Bacteroidota</taxon>
        <taxon>Chitinophagia</taxon>
        <taxon>Chitinophagales</taxon>
        <taxon>Chitinophagaceae</taxon>
        <taxon>Taibaiella</taxon>
    </lineage>
</organism>
<dbReference type="InterPro" id="IPR007269">
    <property type="entry name" value="ICMT_MeTrfase"/>
</dbReference>
<evidence type="ECO:0000313" key="7">
    <source>
        <dbReference type="Proteomes" id="UP000240572"/>
    </source>
</evidence>
<dbReference type="InterPro" id="IPR052527">
    <property type="entry name" value="Metal_cation-efflux_comp"/>
</dbReference>
<keyword evidence="7" id="KW-1185">Reference proteome</keyword>
<keyword evidence="4 5" id="KW-0472">Membrane</keyword>
<keyword evidence="3 5" id="KW-1133">Transmembrane helix</keyword>
<dbReference type="GO" id="GO:0004671">
    <property type="term" value="F:protein C-terminal S-isoprenylcysteine carboxyl O-methyltransferase activity"/>
    <property type="evidence" value="ECO:0007669"/>
    <property type="project" value="InterPro"/>
</dbReference>
<gene>
    <name evidence="6" type="ORF">B0I18_104198</name>
</gene>
<dbReference type="Proteomes" id="UP000240572">
    <property type="component" value="Unassembled WGS sequence"/>
</dbReference>
<feature type="transmembrane region" description="Helical" evidence="5">
    <location>
        <begin position="63"/>
        <end position="87"/>
    </location>
</feature>
<sequence>MNTFSVLVYVAWLLSEILINRMMRSGARDADGKDKASLGFIWIAIAVGVGLSVYISGHINAPIVLGFPIGLVGLLVILAGVLMRLAVIRSLGRFFTADVTIRQDHALKQDGFYKYLRHPSYTASLISFAGFGLSLNNWISLALIVCTILIAFIYRIRVEEEALIGHFGEAYRRYRQTTKAIIPFIY</sequence>
<accession>A0A2P8D4G2</accession>
<name>A0A2P8D4G2_9BACT</name>
<keyword evidence="6" id="KW-0489">Methyltransferase</keyword>
<dbReference type="EMBL" id="PYGD01000004">
    <property type="protein sequence ID" value="PSK92100.1"/>
    <property type="molecule type" value="Genomic_DNA"/>
</dbReference>
<protein>
    <submittedName>
        <fullName evidence="6">Protein-S-isoprenylcysteine O-methyltransferase Ste14</fullName>
    </submittedName>
</protein>
<feature type="transmembrane region" description="Helical" evidence="5">
    <location>
        <begin position="138"/>
        <end position="156"/>
    </location>
</feature>
<comment type="caution">
    <text evidence="6">The sequence shown here is derived from an EMBL/GenBank/DDBJ whole genome shotgun (WGS) entry which is preliminary data.</text>
</comment>
<evidence type="ECO:0000256" key="3">
    <source>
        <dbReference type="ARBA" id="ARBA00022989"/>
    </source>
</evidence>
<reference evidence="6 7" key="1">
    <citation type="submission" date="2018-03" db="EMBL/GenBank/DDBJ databases">
        <title>Genomic Encyclopedia of Type Strains, Phase III (KMG-III): the genomes of soil and plant-associated and newly described type strains.</title>
        <authorList>
            <person name="Whitman W."/>
        </authorList>
    </citation>
    <scope>NUCLEOTIDE SEQUENCE [LARGE SCALE GENOMIC DNA]</scope>
    <source>
        <strain evidence="6 7">CGMCC 1.12700</strain>
    </source>
</reference>
<proteinExistence type="predicted"/>
<dbReference type="PANTHER" id="PTHR43847:SF1">
    <property type="entry name" value="BLL3993 PROTEIN"/>
    <property type="match status" value="1"/>
</dbReference>
<keyword evidence="2 5" id="KW-0812">Transmembrane</keyword>
<comment type="subcellular location">
    <subcellularLocation>
        <location evidence="1">Membrane</location>
        <topology evidence="1">Multi-pass membrane protein</topology>
    </subcellularLocation>
</comment>
<feature type="transmembrane region" description="Helical" evidence="5">
    <location>
        <begin position="36"/>
        <end position="57"/>
    </location>
</feature>
<dbReference type="AlphaFoldDB" id="A0A2P8D4G2"/>
<dbReference type="RefSeq" id="WP_219905973.1">
    <property type="nucleotide sequence ID" value="NZ_PYGD01000004.1"/>
</dbReference>
<evidence type="ECO:0000256" key="5">
    <source>
        <dbReference type="SAM" id="Phobius"/>
    </source>
</evidence>
<feature type="transmembrane region" description="Helical" evidence="5">
    <location>
        <begin position="6"/>
        <end position="24"/>
    </location>
</feature>
<dbReference type="Pfam" id="PF04140">
    <property type="entry name" value="ICMT"/>
    <property type="match status" value="1"/>
</dbReference>
<dbReference type="GO" id="GO:0032259">
    <property type="term" value="P:methylation"/>
    <property type="evidence" value="ECO:0007669"/>
    <property type="project" value="UniProtKB-KW"/>
</dbReference>
<dbReference type="GO" id="GO:0016020">
    <property type="term" value="C:membrane"/>
    <property type="evidence" value="ECO:0007669"/>
    <property type="project" value="UniProtKB-SubCell"/>
</dbReference>
<evidence type="ECO:0000256" key="1">
    <source>
        <dbReference type="ARBA" id="ARBA00004141"/>
    </source>
</evidence>
<evidence type="ECO:0000256" key="2">
    <source>
        <dbReference type="ARBA" id="ARBA00022692"/>
    </source>
</evidence>
<evidence type="ECO:0000313" key="6">
    <source>
        <dbReference type="EMBL" id="PSK92100.1"/>
    </source>
</evidence>
<evidence type="ECO:0000256" key="4">
    <source>
        <dbReference type="ARBA" id="ARBA00023136"/>
    </source>
</evidence>